<dbReference type="PRINTS" id="PR00181">
    <property type="entry name" value="MALTOSEBP"/>
</dbReference>
<comment type="caution">
    <text evidence="7">The sequence shown here is derived from an EMBL/GenBank/DDBJ whole genome shotgun (WGS) entry which is preliminary data.</text>
</comment>
<dbReference type="Pfam" id="PF01547">
    <property type="entry name" value="SBP_bac_1"/>
    <property type="match status" value="1"/>
</dbReference>
<sequence length="423" mass="44544">MRRGTAATALVASLALAATACGGSDGGSGSSGPTTITWWDTSNATNEAPTYQALVEKFEKAHPDIKVKYVNVPFDQAQNKFDTAAGSKGAPDVLRAEVGWTPAFAKQGYLLPLDGTDALAEQGDFEPNLIKQARFQGKTYGVPLVTDTLALVYNKDLFRKAGIDRPPADWTHLKADAARIKDRTGADGYWGSTAGYYAQPFLYGEGTDTVDAGAKKITVGSAPAVRAFTTWQGLFDGKGLHAADTTADAYAHQQDAFESGKVAAIVQGPWEITNFYKGTAFKDRADLGIAPVPAGSAGKPGAPTGGHNLSVYAGSDAAHQKAALTFVRFMTSKASQEQIALRNSTLPTRGDAYTGRVRTDPGIAGFQKVLPVARPRPALPEYSSLWTPLDSELPKVAGGKESLKAGLGNAELAMAKLLPGFSK</sequence>
<dbReference type="InterPro" id="IPR006060">
    <property type="entry name" value="Maltose/Cyclodextrin-bd"/>
</dbReference>
<dbReference type="PANTHER" id="PTHR30061:SF50">
    <property type="entry name" value="MALTOSE_MALTODEXTRIN-BINDING PERIPLASMIC PROTEIN"/>
    <property type="match status" value="1"/>
</dbReference>
<evidence type="ECO:0000256" key="6">
    <source>
        <dbReference type="SAM" id="SignalP"/>
    </source>
</evidence>
<dbReference type="InterPro" id="IPR006061">
    <property type="entry name" value="SBP_1_CS"/>
</dbReference>
<evidence type="ECO:0000256" key="3">
    <source>
        <dbReference type="ARBA" id="ARBA00022597"/>
    </source>
</evidence>
<dbReference type="Gene3D" id="3.40.190.10">
    <property type="entry name" value="Periplasmic binding protein-like II"/>
    <property type="match status" value="2"/>
</dbReference>
<dbReference type="SUPFAM" id="SSF53850">
    <property type="entry name" value="Periplasmic binding protein-like II"/>
    <property type="match status" value="1"/>
</dbReference>
<dbReference type="EMBL" id="BNCD01000003">
    <property type="protein sequence ID" value="GHH74581.1"/>
    <property type="molecule type" value="Genomic_DNA"/>
</dbReference>
<gene>
    <name evidence="7" type="ORF">GCM10018793_16140</name>
</gene>
<reference evidence="7" key="2">
    <citation type="submission" date="2020-09" db="EMBL/GenBank/DDBJ databases">
        <authorList>
            <person name="Sun Q."/>
            <person name="Ohkuma M."/>
        </authorList>
    </citation>
    <scope>NUCLEOTIDE SEQUENCE</scope>
    <source>
        <strain evidence="7">JCM 5069</strain>
    </source>
</reference>
<dbReference type="Proteomes" id="UP000603708">
    <property type="component" value="Unassembled WGS sequence"/>
</dbReference>
<dbReference type="AlphaFoldDB" id="A0A919FZB7"/>
<keyword evidence="2" id="KW-0813">Transport</keyword>
<name>A0A919FZB7_9ACTN</name>
<evidence type="ECO:0000256" key="2">
    <source>
        <dbReference type="ARBA" id="ARBA00022448"/>
    </source>
</evidence>
<evidence type="ECO:0000313" key="7">
    <source>
        <dbReference type="EMBL" id="GHH74581.1"/>
    </source>
</evidence>
<feature type="chain" id="PRO_5039416864" description="Maltodextrin-binding protein" evidence="6">
    <location>
        <begin position="21"/>
        <end position="423"/>
    </location>
</feature>
<dbReference type="GO" id="GO:0015768">
    <property type="term" value="P:maltose transport"/>
    <property type="evidence" value="ECO:0007669"/>
    <property type="project" value="TreeGrafter"/>
</dbReference>
<protein>
    <recommendedName>
        <fullName evidence="5">Maltodextrin-binding protein</fullName>
    </recommendedName>
</protein>
<dbReference type="GO" id="GO:0015144">
    <property type="term" value="F:carbohydrate transmembrane transporter activity"/>
    <property type="evidence" value="ECO:0007669"/>
    <property type="project" value="InterPro"/>
</dbReference>
<dbReference type="GO" id="GO:0042956">
    <property type="term" value="P:maltodextrin transmembrane transport"/>
    <property type="evidence" value="ECO:0007669"/>
    <property type="project" value="TreeGrafter"/>
</dbReference>
<dbReference type="RefSeq" id="WP_189930199.1">
    <property type="nucleotide sequence ID" value="NZ_BNCD01000003.1"/>
</dbReference>
<evidence type="ECO:0000256" key="1">
    <source>
        <dbReference type="ARBA" id="ARBA00008520"/>
    </source>
</evidence>
<proteinExistence type="inferred from homology"/>
<evidence type="ECO:0000313" key="8">
    <source>
        <dbReference type="Proteomes" id="UP000603708"/>
    </source>
</evidence>
<dbReference type="GO" id="GO:1901982">
    <property type="term" value="F:maltose binding"/>
    <property type="evidence" value="ECO:0007669"/>
    <property type="project" value="TreeGrafter"/>
</dbReference>
<keyword evidence="4 6" id="KW-0732">Signal</keyword>
<keyword evidence="3" id="KW-0762">Sugar transport</keyword>
<evidence type="ECO:0000256" key="5">
    <source>
        <dbReference type="ARBA" id="ARBA00030303"/>
    </source>
</evidence>
<dbReference type="GO" id="GO:0055052">
    <property type="term" value="C:ATP-binding cassette (ABC) transporter complex, substrate-binding subunit-containing"/>
    <property type="evidence" value="ECO:0007669"/>
    <property type="project" value="TreeGrafter"/>
</dbReference>
<keyword evidence="8" id="KW-1185">Reference proteome</keyword>
<organism evidence="7 8">
    <name type="scientific">Streptomyces sulfonofaciens</name>
    <dbReference type="NCBI Taxonomy" id="68272"/>
    <lineage>
        <taxon>Bacteria</taxon>
        <taxon>Bacillati</taxon>
        <taxon>Actinomycetota</taxon>
        <taxon>Actinomycetes</taxon>
        <taxon>Kitasatosporales</taxon>
        <taxon>Streptomycetaceae</taxon>
        <taxon>Streptomyces</taxon>
    </lineage>
</organism>
<dbReference type="PROSITE" id="PS01037">
    <property type="entry name" value="SBP_BACTERIAL_1"/>
    <property type="match status" value="1"/>
</dbReference>
<feature type="signal peptide" evidence="6">
    <location>
        <begin position="1"/>
        <end position="20"/>
    </location>
</feature>
<comment type="similarity">
    <text evidence="1">Belongs to the bacterial solute-binding protein 1 family.</text>
</comment>
<dbReference type="PANTHER" id="PTHR30061">
    <property type="entry name" value="MALTOSE-BINDING PERIPLASMIC PROTEIN"/>
    <property type="match status" value="1"/>
</dbReference>
<dbReference type="InterPro" id="IPR006059">
    <property type="entry name" value="SBP"/>
</dbReference>
<dbReference type="PROSITE" id="PS51257">
    <property type="entry name" value="PROKAR_LIPOPROTEIN"/>
    <property type="match status" value="1"/>
</dbReference>
<accession>A0A919FZB7</accession>
<evidence type="ECO:0000256" key="4">
    <source>
        <dbReference type="ARBA" id="ARBA00022729"/>
    </source>
</evidence>
<reference evidence="7" key="1">
    <citation type="journal article" date="2014" name="Int. J. Syst. Evol. Microbiol.">
        <title>Complete genome sequence of Corynebacterium casei LMG S-19264T (=DSM 44701T), isolated from a smear-ripened cheese.</title>
        <authorList>
            <consortium name="US DOE Joint Genome Institute (JGI-PGF)"/>
            <person name="Walter F."/>
            <person name="Albersmeier A."/>
            <person name="Kalinowski J."/>
            <person name="Ruckert C."/>
        </authorList>
    </citation>
    <scope>NUCLEOTIDE SEQUENCE</scope>
    <source>
        <strain evidence="7">JCM 5069</strain>
    </source>
</reference>